<dbReference type="EMBL" id="HBNS01002587">
    <property type="protein sequence ID" value="CAE4582107.1"/>
    <property type="molecule type" value="Transcribed_RNA"/>
</dbReference>
<evidence type="ECO:0000256" key="1">
    <source>
        <dbReference type="SAM" id="MobiDB-lite"/>
    </source>
</evidence>
<reference evidence="2" key="1">
    <citation type="submission" date="2021-01" db="EMBL/GenBank/DDBJ databases">
        <authorList>
            <person name="Corre E."/>
            <person name="Pelletier E."/>
            <person name="Niang G."/>
            <person name="Scheremetjew M."/>
            <person name="Finn R."/>
            <person name="Kale V."/>
            <person name="Holt S."/>
            <person name="Cochrane G."/>
            <person name="Meng A."/>
            <person name="Brown T."/>
            <person name="Cohen L."/>
        </authorList>
    </citation>
    <scope>NUCLEOTIDE SEQUENCE</scope>
    <source>
        <strain evidence="2">GSO104</strain>
    </source>
</reference>
<dbReference type="AlphaFoldDB" id="A0A7S4QFI7"/>
<feature type="compositionally biased region" description="Basic residues" evidence="1">
    <location>
        <begin position="13"/>
        <end position="22"/>
    </location>
</feature>
<proteinExistence type="predicted"/>
<protein>
    <submittedName>
        <fullName evidence="2">Uncharacterized protein</fullName>
    </submittedName>
</protein>
<gene>
    <name evidence="2" type="ORF">DBRI00130_LOCUS2077</name>
</gene>
<feature type="region of interest" description="Disordered" evidence="1">
    <location>
        <begin position="133"/>
        <end position="157"/>
    </location>
</feature>
<feature type="region of interest" description="Disordered" evidence="1">
    <location>
        <begin position="1"/>
        <end position="33"/>
    </location>
</feature>
<feature type="compositionally biased region" description="Polar residues" evidence="1">
    <location>
        <begin position="1"/>
        <end position="12"/>
    </location>
</feature>
<feature type="compositionally biased region" description="Basic and acidic residues" evidence="1">
    <location>
        <begin position="259"/>
        <end position="271"/>
    </location>
</feature>
<feature type="region of interest" description="Disordered" evidence="1">
    <location>
        <begin position="239"/>
        <end position="271"/>
    </location>
</feature>
<evidence type="ECO:0000313" key="2">
    <source>
        <dbReference type="EMBL" id="CAE4582107.1"/>
    </source>
</evidence>
<name>A0A7S4QFI7_9STRA</name>
<feature type="compositionally biased region" description="Basic residues" evidence="1">
    <location>
        <begin position="247"/>
        <end position="258"/>
    </location>
</feature>
<accession>A0A7S4QFI7</accession>
<organism evidence="2">
    <name type="scientific">Ditylum brightwellii</name>
    <dbReference type="NCBI Taxonomy" id="49249"/>
    <lineage>
        <taxon>Eukaryota</taxon>
        <taxon>Sar</taxon>
        <taxon>Stramenopiles</taxon>
        <taxon>Ochrophyta</taxon>
        <taxon>Bacillariophyta</taxon>
        <taxon>Mediophyceae</taxon>
        <taxon>Lithodesmiophycidae</taxon>
        <taxon>Lithodesmiales</taxon>
        <taxon>Lithodesmiaceae</taxon>
        <taxon>Ditylum</taxon>
    </lineage>
</organism>
<sequence length="271" mass="30741">MGQYGTTTTTARRNSRVGHKRNVSFGTGTPGKSVIEQNNEASFLEMLQGRKGTEDSIVQSSLDEWPTKNDSMRNINFKKQISQKSIDNAEYNEMERPLLDPKLPTIPSFTSMEANNYGSISTVEHSKTLNNKQNSSFETQESRFERQGDIGNVRGFEQNNDTSFLEMLQRRKGTEDSIEQFSMETDSAGQSINMGHIRNISFGTQEKNVRSSLLETLRRRKDSDDSIEVFGTDESVKFDSRSNKLTVKNRRTSNRKMPPRSEKSVKRDGGL</sequence>